<gene>
    <name evidence="2" type="ORF">HRH59_10040</name>
</gene>
<protein>
    <recommendedName>
        <fullName evidence="4">Flagellar FliJ protein</fullName>
    </recommendedName>
</protein>
<sequence length="139" mass="16260">MLKKYLQTQQDNFDAMRSRHSRLQQLAGQEQQRGNLLAQHIGSLENNQQMLCSLSLQNLSGLKHIMHDLAAEQQQRSALAEQEAATQQQACNKQAAYNLAIEQLLQQRQQRQQLQQQRREQKQQDELAMQMYQRQRMSG</sequence>
<evidence type="ECO:0000313" key="2">
    <source>
        <dbReference type="EMBL" id="NRQ42892.1"/>
    </source>
</evidence>
<evidence type="ECO:0008006" key="4">
    <source>
        <dbReference type="Google" id="ProtNLM"/>
    </source>
</evidence>
<name>A0A7Y5AQX7_9GAMM</name>
<keyword evidence="3" id="KW-1185">Reference proteome</keyword>
<comment type="caution">
    <text evidence="2">The sequence shown here is derived from an EMBL/GenBank/DDBJ whole genome shotgun (WGS) entry which is preliminary data.</text>
</comment>
<organism evidence="2 3">
    <name type="scientific">Rheinheimera lutimaris</name>
    <dbReference type="NCBI Taxonomy" id="2740584"/>
    <lineage>
        <taxon>Bacteria</taxon>
        <taxon>Pseudomonadati</taxon>
        <taxon>Pseudomonadota</taxon>
        <taxon>Gammaproteobacteria</taxon>
        <taxon>Chromatiales</taxon>
        <taxon>Chromatiaceae</taxon>
        <taxon>Rheinheimera</taxon>
    </lineage>
</organism>
<dbReference type="Proteomes" id="UP000523161">
    <property type="component" value="Unassembled WGS sequence"/>
</dbReference>
<feature type="coiled-coil region" evidence="1">
    <location>
        <begin position="70"/>
        <end position="124"/>
    </location>
</feature>
<dbReference type="RefSeq" id="WP_173501135.1">
    <property type="nucleotide sequence ID" value="NZ_JABSOD010000008.1"/>
</dbReference>
<proteinExistence type="predicted"/>
<evidence type="ECO:0000256" key="1">
    <source>
        <dbReference type="SAM" id="Coils"/>
    </source>
</evidence>
<evidence type="ECO:0000313" key="3">
    <source>
        <dbReference type="Proteomes" id="UP000523161"/>
    </source>
</evidence>
<accession>A0A7Y5AQX7</accession>
<reference evidence="2 3" key="1">
    <citation type="submission" date="2020-06" db="EMBL/GenBank/DDBJ databases">
        <title>Rheinheimera sp. nov., a marine bacterium isolated from coastal.</title>
        <authorList>
            <person name="Yu Q."/>
            <person name="Qi Y."/>
            <person name="Pu J."/>
        </authorList>
    </citation>
    <scope>NUCLEOTIDE SEQUENCE [LARGE SCALE GENOMIC DNA]</scope>
    <source>
        <strain evidence="2 3">YQF-2</strain>
    </source>
</reference>
<dbReference type="InterPro" id="IPR053716">
    <property type="entry name" value="Flag_assembly_chemotaxis_eff"/>
</dbReference>
<dbReference type="AlphaFoldDB" id="A0A7Y5AQX7"/>
<dbReference type="EMBL" id="JABSOD010000008">
    <property type="protein sequence ID" value="NRQ42892.1"/>
    <property type="molecule type" value="Genomic_DNA"/>
</dbReference>
<keyword evidence="1" id="KW-0175">Coiled coil</keyword>
<dbReference type="Gene3D" id="1.10.287.1700">
    <property type="match status" value="1"/>
</dbReference>